<keyword evidence="5" id="KW-0420">Kringle</keyword>
<feature type="transmembrane region" description="Helical" evidence="11">
    <location>
        <begin position="1671"/>
        <end position="1702"/>
    </location>
</feature>
<reference evidence="13" key="1">
    <citation type="submission" date="2021-02" db="EMBL/GenBank/DDBJ databases">
        <authorList>
            <person name="Dougan E. K."/>
            <person name="Rhodes N."/>
            <person name="Thang M."/>
            <person name="Chan C."/>
        </authorList>
    </citation>
    <scope>NUCLEOTIDE SEQUENCE</scope>
</reference>
<evidence type="ECO:0000256" key="2">
    <source>
        <dbReference type="ARBA" id="ARBA00004496"/>
    </source>
</evidence>
<evidence type="ECO:0000256" key="7">
    <source>
        <dbReference type="ARBA" id="ARBA00022989"/>
    </source>
</evidence>
<dbReference type="GO" id="GO:0035145">
    <property type="term" value="C:exon-exon junction complex"/>
    <property type="evidence" value="ECO:0007669"/>
    <property type="project" value="TreeGrafter"/>
</dbReference>
<dbReference type="Pfam" id="PF02854">
    <property type="entry name" value="MIF4G"/>
    <property type="match status" value="3"/>
</dbReference>
<name>A0A812SLK7_SYMPI</name>
<evidence type="ECO:0000256" key="11">
    <source>
        <dbReference type="SAM" id="Phobius"/>
    </source>
</evidence>
<feature type="domain" description="Kringle" evidence="12">
    <location>
        <begin position="1425"/>
        <end position="1517"/>
    </location>
</feature>
<comment type="subcellular location">
    <subcellularLocation>
        <location evidence="2">Cytoplasm</location>
    </subcellularLocation>
    <subcellularLocation>
        <location evidence="1">Membrane</location>
        <topology evidence="1">Multi-pass membrane protein</topology>
    </subcellularLocation>
</comment>
<evidence type="ECO:0000256" key="1">
    <source>
        <dbReference type="ARBA" id="ARBA00004141"/>
    </source>
</evidence>
<dbReference type="InterPro" id="IPR013806">
    <property type="entry name" value="Kringle-like"/>
</dbReference>
<dbReference type="EMBL" id="CAJNIZ010025780">
    <property type="protein sequence ID" value="CAE7486722.1"/>
    <property type="molecule type" value="Genomic_DNA"/>
</dbReference>
<feature type="transmembrane region" description="Helical" evidence="11">
    <location>
        <begin position="1025"/>
        <end position="1043"/>
    </location>
</feature>
<evidence type="ECO:0000256" key="9">
    <source>
        <dbReference type="ARBA" id="ARBA00023157"/>
    </source>
</evidence>
<dbReference type="Pfam" id="PF04515">
    <property type="entry name" value="Choline_transpo"/>
    <property type="match status" value="1"/>
</dbReference>
<dbReference type="InterPro" id="IPR003890">
    <property type="entry name" value="MIF4G-like_typ-3"/>
</dbReference>
<feature type="compositionally biased region" description="Basic residues" evidence="10">
    <location>
        <begin position="929"/>
        <end position="939"/>
    </location>
</feature>
<feature type="transmembrane region" description="Helical" evidence="11">
    <location>
        <begin position="1332"/>
        <end position="1352"/>
    </location>
</feature>
<dbReference type="GO" id="GO:0000184">
    <property type="term" value="P:nuclear-transcribed mRNA catabolic process, nonsense-mediated decay"/>
    <property type="evidence" value="ECO:0007669"/>
    <property type="project" value="InterPro"/>
</dbReference>
<feature type="transmembrane region" description="Helical" evidence="11">
    <location>
        <begin position="1855"/>
        <end position="1873"/>
    </location>
</feature>
<evidence type="ECO:0000313" key="14">
    <source>
        <dbReference type="Proteomes" id="UP000649617"/>
    </source>
</evidence>
<feature type="region of interest" description="Disordered" evidence="10">
    <location>
        <begin position="404"/>
        <end position="508"/>
    </location>
</feature>
<feature type="transmembrane region" description="Helical" evidence="11">
    <location>
        <begin position="1722"/>
        <end position="1749"/>
    </location>
</feature>
<comment type="similarity">
    <text evidence="3">Belongs to the CTL (choline transporter-like) family.</text>
</comment>
<feature type="compositionally biased region" description="Acidic residues" evidence="10">
    <location>
        <begin position="417"/>
        <end position="461"/>
    </location>
</feature>
<accession>A0A812SLK7</accession>
<comment type="caution">
    <text evidence="13">The sequence shown here is derived from an EMBL/GenBank/DDBJ whole genome shotgun (WGS) entry which is preliminary data.</text>
</comment>
<dbReference type="GO" id="GO:0022857">
    <property type="term" value="F:transmembrane transporter activity"/>
    <property type="evidence" value="ECO:0007669"/>
    <property type="project" value="InterPro"/>
</dbReference>
<dbReference type="GO" id="GO:0005737">
    <property type="term" value="C:cytoplasm"/>
    <property type="evidence" value="ECO:0007669"/>
    <property type="project" value="UniProtKB-SubCell"/>
</dbReference>
<evidence type="ECO:0000313" key="13">
    <source>
        <dbReference type="EMBL" id="CAE7486722.1"/>
    </source>
</evidence>
<dbReference type="InterPro" id="IPR016024">
    <property type="entry name" value="ARM-type_fold"/>
</dbReference>
<gene>
    <name evidence="13" type="primary">UPF2</name>
    <name evidence="13" type="ORF">SPIL2461_LOCUS12490</name>
</gene>
<evidence type="ECO:0000256" key="8">
    <source>
        <dbReference type="ARBA" id="ARBA00023136"/>
    </source>
</evidence>
<dbReference type="Gene3D" id="2.40.20.10">
    <property type="entry name" value="Plasminogen Kringle 4"/>
    <property type="match status" value="1"/>
</dbReference>
<dbReference type="GO" id="GO:0016020">
    <property type="term" value="C:membrane"/>
    <property type="evidence" value="ECO:0007669"/>
    <property type="project" value="UniProtKB-SubCell"/>
</dbReference>
<dbReference type="Gene3D" id="1.25.40.180">
    <property type="match status" value="2"/>
</dbReference>
<feature type="region of interest" description="Disordered" evidence="10">
    <location>
        <begin position="703"/>
        <end position="764"/>
    </location>
</feature>
<keyword evidence="9" id="KW-1015">Disulfide bond</keyword>
<dbReference type="SUPFAM" id="SSF57440">
    <property type="entry name" value="Kringle-like"/>
    <property type="match status" value="1"/>
</dbReference>
<organism evidence="13 14">
    <name type="scientific">Symbiodinium pilosum</name>
    <name type="common">Dinoflagellate</name>
    <dbReference type="NCBI Taxonomy" id="2952"/>
    <lineage>
        <taxon>Eukaryota</taxon>
        <taxon>Sar</taxon>
        <taxon>Alveolata</taxon>
        <taxon>Dinophyceae</taxon>
        <taxon>Suessiales</taxon>
        <taxon>Symbiodiniaceae</taxon>
        <taxon>Symbiodinium</taxon>
    </lineage>
</organism>
<keyword evidence="6 11" id="KW-0812">Transmembrane</keyword>
<feature type="region of interest" description="Disordered" evidence="10">
    <location>
        <begin position="637"/>
        <end position="685"/>
    </location>
</feature>
<evidence type="ECO:0000256" key="10">
    <source>
        <dbReference type="SAM" id="MobiDB-lite"/>
    </source>
</evidence>
<feature type="transmembrane region" description="Helical" evidence="11">
    <location>
        <begin position="1579"/>
        <end position="1603"/>
    </location>
</feature>
<dbReference type="InterPro" id="IPR039762">
    <property type="entry name" value="Nmd2/UPF2"/>
</dbReference>
<dbReference type="InterPro" id="IPR007193">
    <property type="entry name" value="Upf2/Nmd2_C"/>
</dbReference>
<dbReference type="InterPro" id="IPR007603">
    <property type="entry name" value="Choline_transptr-like"/>
</dbReference>
<dbReference type="SMART" id="SM00130">
    <property type="entry name" value="KR"/>
    <property type="match status" value="1"/>
</dbReference>
<feature type="transmembrane region" description="Helical" evidence="11">
    <location>
        <begin position="1812"/>
        <end position="1843"/>
    </location>
</feature>
<sequence length="1924" mass="212963">MAWLQHDLEQVIGDANQNLLEQKVKVVKYLCELCKFKICPPGVILDVLKTLCDDFTQQNAELCANLLQSCGRYLLYKPETAMRTDNLLERMLRLAKAKSLPMRLEIMLEDAFYQVKPPEGKRKQKKEKDPLELFVEHLVFDRLHKEEDEDQLLKLVRKLPWDGPAVAWLKKCLLDLNHHANYENLSCVASLLSGLAKYRDAFVIDVVDSLLENIQVTLERNDFREMPLRVRQIKLVGELYNYRLVDSVLVFDCLYQFIGFGGPTAHRAGQFITAHRLVERGLAMRKGGLGSINEEAEDNEDGMQLPELLADPQHPLEAPWDFFRIKLVCVLLETCGHYFDRGASKQKLDRFLTFFIRYVHSKGELPQRFMNMVYDTLEKLRPRLVFPELKAEANEAVLRQLDKEKDVVDVGGGNAGEQDDDEDDEEESSDEEESRSEDGEESSEEESEEEDEESESDDDEAEYARGDDEQKHAAEDDFDKEVQQILIESLEKEKNAPRVLSELPPPTVIAKKTEQQGEMAMGKFNLLQKKMGGKILTKQLNIPDDSKLLRGRQDTVEEASREKEDLKRFVMQYEETGAGDTTSSVIPITDAGAGCGDELPKELAGAVLAAASWRAQSPLYKGGSKLYELGANTANEGPKEEEFFIPPGEPWEVCDSETSEGRATPDTSASLEPEHQELDAPRTQTYTTGSCWRKFPVFPDELVPPEIVPEPAEEDSAQEVNSERRRTEMSCDRRPSSGPSPRETVGDAHAEAADEQDRSSQQSVEPALQGMWLNGIDQAPVAVIKGPKVFWSKASGRRPSIFDVQGDGKVLLLDSKQSATVSTKCPRELRWSDGSCWVQEELQGKWSSSKSRILSIQHWSVHWGATLTPARLAVEFLSTRRGSGVDADCVGPVTLSQQSELSDGFAPERGRVVEKGDHGGIVVRYASKGKGKAGSKGKNKGSAPVRLAARGTPSDAPKQELSLGSDLALLSSVCPSWNETEAHLAADEDELEGSNFLADALVKQRSCPSCISETCEPRCTDAWCILVYLAAFAAFVFVTFLGLQDGDPRKLYLPRDYSGSYCDVDSNWVTGYNLQGFPVLSYTMNVTSTTDIVVKELICSYAARDALVGGSRPLLTSTADQQAYLCDCCLAPCAKCTGSYKTTKLESGSVQGTISGKMSEITGLGGDLFNPSGFNSDFFTEIWSESTRYFNLVCLPSCDTNFASMNGTSESRTWTYEMAPDNPLAPYWALLNTSGPAEIQATIHSSFTFAALPTSLCAYPASKCIPMPGVQFTAGMPGHCSLGLTDAVQEKLGSALSDAFGSLGSEAFQKELASFQTFGSLFGDAFQTGDTFATVAVSCLIIGFVYILLLRFLVGVCVWTALFAMFLIFTLGGGVVYASSSQCQGTDLLDTSYEMAMAAATSIQHYSTTLVQQTLDGESWEVPSETIIGDGANYTGMQRRSVEGYSCIQWGLANTLAENYSQAKFPDSNLTENFCRNPYNASTANEETKASTIWCFTSDEKVTWQECRPIGVIRPVCKNGYAVPDAGIRTLLEYTAYALWVLGGLYLFLVMCFCSRIRLAIAVNKVAATFVAQTPQVMLVPVLQAVVAVLWIGLWILCSSFLLSQVPDDYSPKDAYATFAEAFGTAETPGKCTDKWPTGFVYKDEDNCVSMNGTAHCWKCGQPRFGLDWRFACSFFVFLWNNAFNIAFGQFVIAGAVAAWFFTPNRLKGKRGSVKSSLYLAFRFHLGTLAFGSFVIAVVQFIRYLLLYIEKQAQAQKNRVVVLILRLLRCCMWCLEKFLKFLNKNAYIQTAIRGTNFCTSAKKAFFLILNNALRFGAVALLGMVINFIGYIFIIAATVAVGYLQLTAMHPNVSPVIPVVIYVACGYVVARLCMNVFELAVDTMLQCFLVCEEEKDNIQGDFVPSAMQAWLSGKPDEQAASIDKE</sequence>
<dbReference type="OrthoDB" id="420519at2759"/>
<proteinExistence type="inferred from homology"/>
<keyword evidence="14" id="KW-1185">Reference proteome</keyword>
<evidence type="ECO:0000256" key="5">
    <source>
        <dbReference type="ARBA" id="ARBA00022572"/>
    </source>
</evidence>
<keyword evidence="7 11" id="KW-1133">Transmembrane helix</keyword>
<feature type="transmembrane region" description="Helical" evidence="11">
    <location>
        <begin position="1537"/>
        <end position="1559"/>
    </location>
</feature>
<dbReference type="Pfam" id="PF00051">
    <property type="entry name" value="Kringle"/>
    <property type="match status" value="1"/>
</dbReference>
<dbReference type="PANTHER" id="PTHR12839:SF7">
    <property type="entry name" value="REGULATOR OF NONSENSE TRANSCRIPTS 2"/>
    <property type="match status" value="1"/>
</dbReference>
<evidence type="ECO:0000256" key="6">
    <source>
        <dbReference type="ARBA" id="ARBA00022692"/>
    </source>
</evidence>
<dbReference type="Proteomes" id="UP000649617">
    <property type="component" value="Unassembled WGS sequence"/>
</dbReference>
<feature type="transmembrane region" description="Helical" evidence="11">
    <location>
        <begin position="1358"/>
        <end position="1378"/>
    </location>
</feature>
<dbReference type="SMART" id="SM00543">
    <property type="entry name" value="MIF4G"/>
    <property type="match status" value="1"/>
</dbReference>
<feature type="compositionally biased region" description="Basic and acidic residues" evidence="10">
    <location>
        <begin position="721"/>
        <end position="735"/>
    </location>
</feature>
<dbReference type="SUPFAM" id="SSF48371">
    <property type="entry name" value="ARM repeat"/>
    <property type="match status" value="2"/>
</dbReference>
<dbReference type="GO" id="GO:0003723">
    <property type="term" value="F:RNA binding"/>
    <property type="evidence" value="ECO:0007669"/>
    <property type="project" value="InterPro"/>
</dbReference>
<dbReference type="InterPro" id="IPR000001">
    <property type="entry name" value="Kringle"/>
</dbReference>
<feature type="compositionally biased region" description="Basic and acidic residues" evidence="10">
    <location>
        <begin position="462"/>
        <end position="475"/>
    </location>
</feature>
<keyword evidence="8 11" id="KW-0472">Membrane</keyword>
<dbReference type="InterPro" id="IPR038178">
    <property type="entry name" value="Kringle_sf"/>
</dbReference>
<feature type="region of interest" description="Disordered" evidence="10">
    <location>
        <begin position="929"/>
        <end position="958"/>
    </location>
</feature>
<evidence type="ECO:0000256" key="4">
    <source>
        <dbReference type="ARBA" id="ARBA00022490"/>
    </source>
</evidence>
<dbReference type="PROSITE" id="PS50070">
    <property type="entry name" value="KRINGLE_2"/>
    <property type="match status" value="1"/>
</dbReference>
<dbReference type="Pfam" id="PF04050">
    <property type="entry name" value="Upf2"/>
    <property type="match status" value="1"/>
</dbReference>
<evidence type="ECO:0000259" key="12">
    <source>
        <dbReference type="PROSITE" id="PS50070"/>
    </source>
</evidence>
<keyword evidence="4" id="KW-0963">Cytoplasm</keyword>
<feature type="compositionally biased region" description="Basic and acidic residues" evidence="10">
    <location>
        <begin position="744"/>
        <end position="758"/>
    </location>
</feature>
<protein>
    <submittedName>
        <fullName evidence="13">UPF2 protein</fullName>
    </submittedName>
</protein>
<evidence type="ECO:0000256" key="3">
    <source>
        <dbReference type="ARBA" id="ARBA00007168"/>
    </source>
</evidence>
<dbReference type="PANTHER" id="PTHR12839">
    <property type="entry name" value="NONSENSE-MEDIATED MRNA DECAY PROTEIN 2 UP-FRAMESHIFT SUPPRESSOR 2"/>
    <property type="match status" value="1"/>
</dbReference>